<dbReference type="EMBL" id="NHYD01003433">
    <property type="protein sequence ID" value="PPQ77846.1"/>
    <property type="molecule type" value="Genomic_DNA"/>
</dbReference>
<comment type="similarity">
    <text evidence="2 6">Belongs to the terpene synthase family.</text>
</comment>
<accession>A0A409WH47</accession>
<evidence type="ECO:0000313" key="7">
    <source>
        <dbReference type="EMBL" id="PPQ77846.1"/>
    </source>
</evidence>
<evidence type="ECO:0000256" key="2">
    <source>
        <dbReference type="ARBA" id="ARBA00006333"/>
    </source>
</evidence>
<keyword evidence="5 6" id="KW-0456">Lyase</keyword>
<dbReference type="PANTHER" id="PTHR35201:SF4">
    <property type="entry name" value="BETA-PINACENE SYNTHASE-RELATED"/>
    <property type="match status" value="1"/>
</dbReference>
<comment type="caution">
    <text evidence="7">The sequence shown here is derived from an EMBL/GenBank/DDBJ whole genome shotgun (WGS) entry which is preliminary data.</text>
</comment>
<organism evidence="7 8">
    <name type="scientific">Psilocybe cyanescens</name>
    <dbReference type="NCBI Taxonomy" id="93625"/>
    <lineage>
        <taxon>Eukaryota</taxon>
        <taxon>Fungi</taxon>
        <taxon>Dikarya</taxon>
        <taxon>Basidiomycota</taxon>
        <taxon>Agaricomycotina</taxon>
        <taxon>Agaricomycetes</taxon>
        <taxon>Agaricomycetidae</taxon>
        <taxon>Agaricales</taxon>
        <taxon>Agaricineae</taxon>
        <taxon>Strophariaceae</taxon>
        <taxon>Psilocybe</taxon>
    </lineage>
</organism>
<dbReference type="AlphaFoldDB" id="A0A409WH47"/>
<name>A0A409WH47_PSICY</name>
<dbReference type="SFLD" id="SFLDS00005">
    <property type="entry name" value="Isoprenoid_Synthase_Type_I"/>
    <property type="match status" value="1"/>
</dbReference>
<dbReference type="InParanoid" id="A0A409WH47"/>
<evidence type="ECO:0000256" key="6">
    <source>
        <dbReference type="RuleBase" id="RU366034"/>
    </source>
</evidence>
<comment type="cofactor">
    <cofactor evidence="1 6">
        <name>Mg(2+)</name>
        <dbReference type="ChEBI" id="CHEBI:18420"/>
    </cofactor>
</comment>
<dbReference type="SUPFAM" id="SSF48576">
    <property type="entry name" value="Terpenoid synthases"/>
    <property type="match status" value="1"/>
</dbReference>
<proteinExistence type="inferred from homology"/>
<dbReference type="GO" id="GO:0008299">
    <property type="term" value="P:isoprenoid biosynthetic process"/>
    <property type="evidence" value="ECO:0007669"/>
    <property type="project" value="UniProtKB-ARBA"/>
</dbReference>
<dbReference type="Pfam" id="PF19086">
    <property type="entry name" value="Terpene_syn_C_2"/>
    <property type="match status" value="1"/>
</dbReference>
<dbReference type="InterPro" id="IPR008949">
    <property type="entry name" value="Isoprenoid_synthase_dom_sf"/>
</dbReference>
<sequence>MEFRLPELHRNWPFPRLENPFFKEGNQLSREWFDSHQLFNEVMQHKFREIKSGTLAAFAYPNLSKDHFRVACDLMNILFAMDDISDHLNVTDIRSLAIAALDGLRNPDSPLKFQEQHRMRAVHMSFWKNASKIASNTVKRRFVKSYDAYVNAVVQEAMERRERQVRPSLEEYLTLRRSTGAIKPSLDLIMLPLEISDEYLELDSVKELELIAIDLIAIANDIVSFNVEQARGDIHNAVIVLMEKQKLSIQEAMDFVDEWYQRRSSKFIDIMKEMEETLDESDRMQRDLKIYIKGLAQWVTANYEWSFETSRFFGPHHKDIYKARAVALMPKRGKGKNINSAVSNF</sequence>
<evidence type="ECO:0000313" key="8">
    <source>
        <dbReference type="Proteomes" id="UP000283269"/>
    </source>
</evidence>
<dbReference type="SFLD" id="SFLDG01020">
    <property type="entry name" value="Terpene_Cyclase_Like_2"/>
    <property type="match status" value="1"/>
</dbReference>
<gene>
    <name evidence="7" type="ORF">CVT25_015339</name>
</gene>
<reference evidence="7 8" key="1">
    <citation type="journal article" date="2018" name="Evol. Lett.">
        <title>Horizontal gene cluster transfer increased hallucinogenic mushroom diversity.</title>
        <authorList>
            <person name="Reynolds H.T."/>
            <person name="Vijayakumar V."/>
            <person name="Gluck-Thaler E."/>
            <person name="Korotkin H.B."/>
            <person name="Matheny P.B."/>
            <person name="Slot J.C."/>
        </authorList>
    </citation>
    <scope>NUCLEOTIDE SEQUENCE [LARGE SCALE GENOMIC DNA]</scope>
    <source>
        <strain evidence="7 8">2631</strain>
    </source>
</reference>
<dbReference type="InterPro" id="IPR034686">
    <property type="entry name" value="Terpene_cyclase-like_2"/>
</dbReference>
<protein>
    <recommendedName>
        <fullName evidence="6">Terpene synthase</fullName>
        <ecNumber evidence="6">4.2.3.-</ecNumber>
    </recommendedName>
</protein>
<dbReference type="Gene3D" id="1.10.600.10">
    <property type="entry name" value="Farnesyl Diphosphate Synthase"/>
    <property type="match status" value="1"/>
</dbReference>
<dbReference type="GO" id="GO:0046872">
    <property type="term" value="F:metal ion binding"/>
    <property type="evidence" value="ECO:0007669"/>
    <property type="project" value="UniProtKB-KW"/>
</dbReference>
<evidence type="ECO:0000256" key="4">
    <source>
        <dbReference type="ARBA" id="ARBA00022842"/>
    </source>
</evidence>
<keyword evidence="4 6" id="KW-0460">Magnesium</keyword>
<evidence type="ECO:0000256" key="1">
    <source>
        <dbReference type="ARBA" id="ARBA00001946"/>
    </source>
</evidence>
<dbReference type="GO" id="GO:0010333">
    <property type="term" value="F:terpene synthase activity"/>
    <property type="evidence" value="ECO:0007669"/>
    <property type="project" value="InterPro"/>
</dbReference>
<dbReference type="Proteomes" id="UP000283269">
    <property type="component" value="Unassembled WGS sequence"/>
</dbReference>
<evidence type="ECO:0000256" key="3">
    <source>
        <dbReference type="ARBA" id="ARBA00022723"/>
    </source>
</evidence>
<dbReference type="EC" id="4.2.3.-" evidence="6"/>
<keyword evidence="3 6" id="KW-0479">Metal-binding</keyword>
<dbReference type="PANTHER" id="PTHR35201">
    <property type="entry name" value="TERPENE SYNTHASE"/>
    <property type="match status" value="1"/>
</dbReference>
<dbReference type="OrthoDB" id="2861623at2759"/>
<evidence type="ECO:0000256" key="5">
    <source>
        <dbReference type="ARBA" id="ARBA00023239"/>
    </source>
</evidence>
<keyword evidence="8" id="KW-1185">Reference proteome</keyword>